<proteinExistence type="predicted"/>
<feature type="compositionally biased region" description="Basic and acidic residues" evidence="1">
    <location>
        <begin position="49"/>
        <end position="64"/>
    </location>
</feature>
<evidence type="ECO:0000256" key="1">
    <source>
        <dbReference type="SAM" id="MobiDB-lite"/>
    </source>
</evidence>
<dbReference type="AlphaFoldDB" id="A0A7R9AP05"/>
<sequence>MEQLASVAELANALVVLSSTAEDGEIEINNNNNTRIVRGEGRVLQSDKSVPRPRIEPRSPEQKSDTLPLDHQVRNLWGLAVPGVARGLVFLLRVTGSLQMPSFSDLVLSSLILKYVVSLVEALLLLHASIYGYNALQIHQLVGPTTTLEVNLHTARPAVHWSNNATDNDLSDDEVGKLVIGPFLSESDYPITSWCVWLHNQCILRRNGGSSIRDSTDAPSDSNGAAIMVMTLVSSIPVMWPVHPTEIRTSISPSSAVELNKTSALANYATEAGQNISIWDSNRQTKPEEVNALVTHHHCCRWSWARCAFLKGFIGTRTTTDNAPRTLCQRFRHERRHTLTAAPITRRSTYEAVVKGSRGDDRVDVGRNRYKCPPEGLVRFPSINHPRPFTVVSGFYWTINHGQLLTHSECLHFTHLSFTSRSVEEEEQRDIEEHLKSGMIFLRVTRQLVLSLEFQTQRDWFLSRLGQHFSGQMAQGVTLVLDWPADDGEVGIRTRIMFTEAGTMLLKTLHTTLGDINSSDRSPSQKPLDGKIAPVRGREDFEVFVGSSQDFEVFVGSSQVDHIVPKSPDKRIGVTRYFIVEGLCRFPETIVIHGISKFLRRFLLEKYQDAYTMILRHRLWNSYILSVCAFTAISTWDKHS</sequence>
<evidence type="ECO:0000313" key="2">
    <source>
        <dbReference type="EMBL" id="CAD7257098.1"/>
    </source>
</evidence>
<name>A0A7R9AP05_TIMSH</name>
<accession>A0A7R9AP05</accession>
<organism evidence="2">
    <name type="scientific">Timema shepardi</name>
    <name type="common">Walking stick</name>
    <dbReference type="NCBI Taxonomy" id="629360"/>
    <lineage>
        <taxon>Eukaryota</taxon>
        <taxon>Metazoa</taxon>
        <taxon>Ecdysozoa</taxon>
        <taxon>Arthropoda</taxon>
        <taxon>Hexapoda</taxon>
        <taxon>Insecta</taxon>
        <taxon>Pterygota</taxon>
        <taxon>Neoptera</taxon>
        <taxon>Polyneoptera</taxon>
        <taxon>Phasmatodea</taxon>
        <taxon>Timematodea</taxon>
        <taxon>Timematoidea</taxon>
        <taxon>Timematidae</taxon>
        <taxon>Timema</taxon>
    </lineage>
</organism>
<feature type="region of interest" description="Disordered" evidence="1">
    <location>
        <begin position="46"/>
        <end position="66"/>
    </location>
</feature>
<dbReference type="EMBL" id="OC000381">
    <property type="protein sequence ID" value="CAD7257098.1"/>
    <property type="molecule type" value="Genomic_DNA"/>
</dbReference>
<reference evidence="2" key="1">
    <citation type="submission" date="2020-11" db="EMBL/GenBank/DDBJ databases">
        <authorList>
            <person name="Tran Van P."/>
        </authorList>
    </citation>
    <scope>NUCLEOTIDE SEQUENCE</scope>
</reference>
<protein>
    <submittedName>
        <fullName evidence="2">Uncharacterized protein</fullName>
    </submittedName>
</protein>
<gene>
    <name evidence="2" type="ORF">TSIB3V08_LOCUS1373</name>
</gene>